<dbReference type="NCBIfam" id="NF040974">
    <property type="entry name" value="RepABC_RepC"/>
    <property type="match status" value="1"/>
</dbReference>
<dbReference type="RefSeq" id="WP_062313614.1">
    <property type="nucleotide sequence ID" value="NZ_FODT01000015.1"/>
</dbReference>
<dbReference type="Gene3D" id="1.10.10.10">
    <property type="entry name" value="Winged helix-like DNA-binding domain superfamily/Winged helix DNA-binding domain"/>
    <property type="match status" value="1"/>
</dbReference>
<reference evidence="5" key="1">
    <citation type="submission" date="2016-10" db="EMBL/GenBank/DDBJ databases">
        <authorList>
            <person name="Varghese N."/>
            <person name="Submissions S."/>
        </authorList>
    </citation>
    <scope>NUCLEOTIDE SEQUENCE [LARGE SCALE GENOMIC DNA]</scope>
    <source>
        <strain evidence="5">DSM 123</strain>
    </source>
</reference>
<gene>
    <name evidence="4" type="ORF">SAMN05444123_115106</name>
</gene>
<organism evidence="4 5">
    <name type="scientific">Rhodopseudomonas pseudopalustris</name>
    <dbReference type="NCBI Taxonomy" id="1513892"/>
    <lineage>
        <taxon>Bacteria</taxon>
        <taxon>Pseudomonadati</taxon>
        <taxon>Pseudomonadota</taxon>
        <taxon>Alphaproteobacteria</taxon>
        <taxon>Hyphomicrobiales</taxon>
        <taxon>Nitrobacteraceae</taxon>
        <taxon>Rhodopseudomonas</taxon>
    </lineage>
</organism>
<dbReference type="InterPro" id="IPR047611">
    <property type="entry name" value="RepABC_RepC"/>
</dbReference>
<dbReference type="AlphaFoldDB" id="A0A1H8X2C0"/>
<dbReference type="OrthoDB" id="7488837at2"/>
<dbReference type="Pfam" id="PF03428">
    <property type="entry name" value="RP-C"/>
    <property type="match status" value="1"/>
</dbReference>
<proteinExistence type="predicted"/>
<dbReference type="Pfam" id="PF11800">
    <property type="entry name" value="RP-C_C"/>
    <property type="match status" value="1"/>
</dbReference>
<protein>
    <submittedName>
        <fullName evidence="4">Replication initiation protein RepC</fullName>
    </submittedName>
</protein>
<evidence type="ECO:0000259" key="2">
    <source>
        <dbReference type="Pfam" id="PF03428"/>
    </source>
</evidence>
<dbReference type="Proteomes" id="UP000199615">
    <property type="component" value="Unassembled WGS sequence"/>
</dbReference>
<accession>A0A1H8X2C0</accession>
<dbReference type="InterPro" id="IPR021760">
    <property type="entry name" value="RepC_C"/>
</dbReference>
<dbReference type="CDD" id="cd00090">
    <property type="entry name" value="HTH_ARSR"/>
    <property type="match status" value="1"/>
</dbReference>
<sequence length="497" mass="54161">MNAHAAGLRRSSPETLSAEKFARTYREGKVPAVTRTAALQVAKRAAAAMGLKAAKLALIDQLFGASKPADWRTPGQPPIIWPSNARLARSLGLSVSTMKHHLKGLVEAGLVSYSDHPTYQRRGRRDAEGNIVEAYGIDLSPIATRFAELHDLAEAADYEARERRRLSYRRTVLRKEIQSLIISAVEQRLAGPWGQLQARLDVLREHRAVDLDDLRVQVEALDVLREEVESLYGKGFEDRNFNATVSKFRPVQTTAEPSDSESSKSESSRANARQLNPLAAFGLSTEKKSDEVAASLQPSRSAADMLKDDAQMISLPLVQAACPAVCDYAPDAFANWREFRASGHVLCAAAGINPQVLQEAQAILGPDLAASALAITVQRSNTGAVAKPGAYLRRLVQRGRDGELHLSRSLFALAKAGEPESAAHAPAAIVTETFPAHGSISYGPWAAIVREHAPKPTPDVDSVANAFRRWATEKSIDLTAPNIERVFAGFCRKWRMN</sequence>
<dbReference type="EMBL" id="FODT01000015">
    <property type="protein sequence ID" value="SEP34110.1"/>
    <property type="molecule type" value="Genomic_DNA"/>
</dbReference>
<evidence type="ECO:0000259" key="3">
    <source>
        <dbReference type="Pfam" id="PF11800"/>
    </source>
</evidence>
<dbReference type="InterPro" id="IPR036388">
    <property type="entry name" value="WH-like_DNA-bd_sf"/>
</dbReference>
<dbReference type="InterPro" id="IPR036390">
    <property type="entry name" value="WH_DNA-bd_sf"/>
</dbReference>
<feature type="domain" description="Plasmid replication protein C C-terminal" evidence="3">
    <location>
        <begin position="315"/>
        <end position="415"/>
    </location>
</feature>
<feature type="region of interest" description="Disordered" evidence="1">
    <location>
        <begin position="247"/>
        <end position="271"/>
    </location>
</feature>
<evidence type="ECO:0000313" key="5">
    <source>
        <dbReference type="Proteomes" id="UP000199615"/>
    </source>
</evidence>
<dbReference type="GO" id="GO:0006355">
    <property type="term" value="P:regulation of DNA-templated transcription"/>
    <property type="evidence" value="ECO:0007669"/>
    <property type="project" value="UniProtKB-ARBA"/>
</dbReference>
<dbReference type="SUPFAM" id="SSF46785">
    <property type="entry name" value="Winged helix' DNA-binding domain"/>
    <property type="match status" value="1"/>
</dbReference>
<evidence type="ECO:0000256" key="1">
    <source>
        <dbReference type="SAM" id="MobiDB-lite"/>
    </source>
</evidence>
<dbReference type="InterPro" id="IPR011991">
    <property type="entry name" value="ArsR-like_HTH"/>
</dbReference>
<keyword evidence="5" id="KW-1185">Reference proteome</keyword>
<evidence type="ECO:0000313" key="4">
    <source>
        <dbReference type="EMBL" id="SEP34110.1"/>
    </source>
</evidence>
<feature type="domain" description="Plasmid replication protein C N-terminal" evidence="2">
    <location>
        <begin position="9"/>
        <end position="183"/>
    </location>
</feature>
<dbReference type="InterPro" id="IPR005090">
    <property type="entry name" value="RepC_N"/>
</dbReference>
<name>A0A1H8X2C0_9BRAD</name>